<name>A0A1H9TJL8_9RHOB</name>
<evidence type="ECO:0000313" key="3">
    <source>
        <dbReference type="EMBL" id="SER97298.1"/>
    </source>
</evidence>
<dbReference type="Proteomes" id="UP000198885">
    <property type="component" value="Unassembled WGS sequence"/>
</dbReference>
<keyword evidence="4" id="KW-1185">Reference proteome</keyword>
<dbReference type="GO" id="GO:0008061">
    <property type="term" value="F:chitin binding"/>
    <property type="evidence" value="ECO:0007669"/>
    <property type="project" value="InterPro"/>
</dbReference>
<sequence>MTRTILAAALLALTPLSAYAACWSGHEDTATMTCADGMVYDASEGACVDQTTS</sequence>
<gene>
    <name evidence="3" type="ORF">SAMN04490244_104223</name>
</gene>
<evidence type="ECO:0000259" key="2">
    <source>
        <dbReference type="Pfam" id="PF01607"/>
    </source>
</evidence>
<accession>A0A1H9TJL8</accession>
<dbReference type="SUPFAM" id="SSF57625">
    <property type="entry name" value="Invertebrate chitin-binding proteins"/>
    <property type="match status" value="1"/>
</dbReference>
<feature type="signal peptide" evidence="1">
    <location>
        <begin position="1"/>
        <end position="20"/>
    </location>
</feature>
<dbReference type="InterPro" id="IPR002557">
    <property type="entry name" value="Chitin-bd_dom"/>
</dbReference>
<reference evidence="3 4" key="1">
    <citation type="submission" date="2016-10" db="EMBL/GenBank/DDBJ databases">
        <authorList>
            <person name="de Groot N.N."/>
        </authorList>
    </citation>
    <scope>NUCLEOTIDE SEQUENCE [LARGE SCALE GENOMIC DNA]</scope>
    <source>
        <strain evidence="3 4">DSM 23042</strain>
    </source>
</reference>
<dbReference type="OrthoDB" id="7875846at2"/>
<dbReference type="RefSeq" id="WP_143071504.1">
    <property type="nucleotide sequence ID" value="NZ_CBDDGO010000004.1"/>
</dbReference>
<dbReference type="EMBL" id="FOGU01000004">
    <property type="protein sequence ID" value="SER97298.1"/>
    <property type="molecule type" value="Genomic_DNA"/>
</dbReference>
<dbReference type="STRING" id="641238.SAMN04490244_104223"/>
<feature type="domain" description="Chitin-binding type-2" evidence="2">
    <location>
        <begin position="17"/>
        <end position="51"/>
    </location>
</feature>
<protein>
    <submittedName>
        <fullName evidence="3">Chitin binding Peritrophin-A domain-containing protein</fullName>
    </submittedName>
</protein>
<proteinExistence type="predicted"/>
<organism evidence="3 4">
    <name type="scientific">Tranquillimonas rosea</name>
    <dbReference type="NCBI Taxonomy" id="641238"/>
    <lineage>
        <taxon>Bacteria</taxon>
        <taxon>Pseudomonadati</taxon>
        <taxon>Pseudomonadota</taxon>
        <taxon>Alphaproteobacteria</taxon>
        <taxon>Rhodobacterales</taxon>
        <taxon>Roseobacteraceae</taxon>
        <taxon>Tranquillimonas</taxon>
    </lineage>
</organism>
<dbReference type="AlphaFoldDB" id="A0A1H9TJL8"/>
<dbReference type="Pfam" id="PF01607">
    <property type="entry name" value="CBM_14"/>
    <property type="match status" value="1"/>
</dbReference>
<dbReference type="InterPro" id="IPR036508">
    <property type="entry name" value="Chitin-bd_dom_sf"/>
</dbReference>
<evidence type="ECO:0000256" key="1">
    <source>
        <dbReference type="SAM" id="SignalP"/>
    </source>
</evidence>
<keyword evidence="1" id="KW-0732">Signal</keyword>
<feature type="chain" id="PRO_5011577212" evidence="1">
    <location>
        <begin position="21"/>
        <end position="53"/>
    </location>
</feature>
<evidence type="ECO:0000313" key="4">
    <source>
        <dbReference type="Proteomes" id="UP000198885"/>
    </source>
</evidence>
<dbReference type="GO" id="GO:0005576">
    <property type="term" value="C:extracellular region"/>
    <property type="evidence" value="ECO:0007669"/>
    <property type="project" value="InterPro"/>
</dbReference>